<dbReference type="Pfam" id="PF14577">
    <property type="entry name" value="SEO_C"/>
    <property type="match status" value="1"/>
</dbReference>
<dbReference type="AlphaFoldDB" id="A0A7C9CRY5"/>
<reference evidence="3" key="1">
    <citation type="journal article" date="2013" name="J. Plant Res.">
        <title>Effect of fungi and light on seed germination of three Opuntia species from semiarid lands of central Mexico.</title>
        <authorList>
            <person name="Delgado-Sanchez P."/>
            <person name="Jimenez-Bremont J.F."/>
            <person name="Guerrero-Gonzalez Mde L."/>
            <person name="Flores J."/>
        </authorList>
    </citation>
    <scope>NUCLEOTIDE SEQUENCE</scope>
    <source>
        <tissue evidence="3">Cladode</tissue>
    </source>
</reference>
<dbReference type="InterPro" id="IPR027944">
    <property type="entry name" value="SEO_C"/>
</dbReference>
<dbReference type="InterPro" id="IPR039299">
    <property type="entry name" value="SEOA"/>
</dbReference>
<feature type="domain" description="Sieve element occlusion N-terminal" evidence="1">
    <location>
        <begin position="35"/>
        <end position="318"/>
    </location>
</feature>
<evidence type="ECO:0008006" key="4">
    <source>
        <dbReference type="Google" id="ProtNLM"/>
    </source>
</evidence>
<dbReference type="PANTHER" id="PTHR33232:SF12">
    <property type="entry name" value="PROTEIN SIEVE ELEMENT OCCLUSION B-LIKE"/>
    <property type="match status" value="1"/>
</dbReference>
<evidence type="ECO:0000259" key="2">
    <source>
        <dbReference type="Pfam" id="PF14577"/>
    </source>
</evidence>
<accession>A0A7C9CRY5</accession>
<dbReference type="GO" id="GO:0010088">
    <property type="term" value="P:phloem development"/>
    <property type="evidence" value="ECO:0007669"/>
    <property type="project" value="InterPro"/>
</dbReference>
<protein>
    <recommendedName>
        <fullName evidence="4">Sieve element occlusion N-terminal domain-containing protein</fullName>
    </recommendedName>
</protein>
<organism evidence="3">
    <name type="scientific">Opuntia streptacantha</name>
    <name type="common">Prickly pear cactus</name>
    <name type="synonym">Opuntia cardona</name>
    <dbReference type="NCBI Taxonomy" id="393608"/>
    <lineage>
        <taxon>Eukaryota</taxon>
        <taxon>Viridiplantae</taxon>
        <taxon>Streptophyta</taxon>
        <taxon>Embryophyta</taxon>
        <taxon>Tracheophyta</taxon>
        <taxon>Spermatophyta</taxon>
        <taxon>Magnoliopsida</taxon>
        <taxon>eudicotyledons</taxon>
        <taxon>Gunneridae</taxon>
        <taxon>Pentapetalae</taxon>
        <taxon>Caryophyllales</taxon>
        <taxon>Cactineae</taxon>
        <taxon>Cactaceae</taxon>
        <taxon>Opuntioideae</taxon>
        <taxon>Opuntia</taxon>
    </lineage>
</organism>
<dbReference type="Pfam" id="PF14576">
    <property type="entry name" value="SEO_N"/>
    <property type="match status" value="1"/>
</dbReference>
<dbReference type="EMBL" id="GISG01033181">
    <property type="protein sequence ID" value="MBA4621168.1"/>
    <property type="molecule type" value="Transcribed_RNA"/>
</dbReference>
<reference evidence="3" key="2">
    <citation type="submission" date="2020-07" db="EMBL/GenBank/DDBJ databases">
        <authorList>
            <person name="Vera ALvarez R."/>
            <person name="Arias-Moreno D.M."/>
            <person name="Jimenez-Jacinto V."/>
            <person name="Jimenez-Bremont J.F."/>
            <person name="Swaminathan K."/>
            <person name="Moose S.P."/>
            <person name="Guerrero-Gonzalez M.L."/>
            <person name="Marino-Ramirez L."/>
            <person name="Landsman D."/>
            <person name="Rodriguez-Kessler M."/>
            <person name="Delgado-Sanchez P."/>
        </authorList>
    </citation>
    <scope>NUCLEOTIDE SEQUENCE</scope>
    <source>
        <tissue evidence="3">Cladode</tissue>
    </source>
</reference>
<evidence type="ECO:0000313" key="3">
    <source>
        <dbReference type="EMBL" id="MBA4621168.1"/>
    </source>
</evidence>
<feature type="domain" description="Sieve element occlusion C-terminal" evidence="2">
    <location>
        <begin position="483"/>
        <end position="719"/>
    </location>
</feature>
<dbReference type="PANTHER" id="PTHR33232">
    <property type="entry name" value="PROTEIN SIEVE ELEMENT OCCLUSION B-LIKE"/>
    <property type="match status" value="1"/>
</dbReference>
<dbReference type="InterPro" id="IPR027942">
    <property type="entry name" value="SEO_N"/>
</dbReference>
<name>A0A7C9CRY5_OPUST</name>
<sequence>MATNPNPQISIPQVLSKNLSLTVSSRVVTSSVSADDTKILKQIQASHAHDAREVDVKPILDVIEDIFQRAKTSILADLIVDGAQDLGDVQEAKIGGATTGPKANTLDALAATIQKVCCEFTCKCTGGDAHASTMAILEMLGNYSWDAKVVIALAAFAVTYGELWLVILLSDTNPLARSIAVLKQTPEIKGVLNPQFAPLNDLIKVMVDVAKALIEFRLLPSKYISSDDAPLATSVNQIAITTYWTIRSVVAAGAQIATNFGIGGTTSATEAWDLSSLAHKGTSLHDNLVQRLRICYEFVEEKKREEAFDNLVHLSKMPQKDNMRFLKTLIYARQDIQPLVEITSRKRLHIDVLRGKTVLLLISDLDAIEEELIVLDKMYKEAKKGQNGLEYEIVWLPVVDRAITWTKEHETKFKELQYKMSWYTLFHPSLLDVASIRFIKEVWGFAKNPIVVSLDSSGTVVSKNVLHMILIWGNSAYPFTTAKDEELWKEQTWNLDFVVDAILPEFPKWISQADTHICLFGGEDIAWIRKFTTTMKQHSSKLGIKMELVYVGKHNAKEAVKRIIEVINSEKLAHTLPDVNQVWHFWTRLESMLYWKMHHGKNVESDTIFKEVMSVLSFDGGDQGWGFIGSGSKTEIVKGKGEVIIESVSQFGKLAEDKRNPAGFLDTLQDIMQTMVKPSSHHCNRLVLPAIEGAGVPTVVNCADCGRPMGKYFLYRCCTGY</sequence>
<proteinExistence type="predicted"/>
<evidence type="ECO:0000259" key="1">
    <source>
        <dbReference type="Pfam" id="PF14576"/>
    </source>
</evidence>